<dbReference type="Pfam" id="PF05158">
    <property type="entry name" value="RNA_pol_Rpc34"/>
    <property type="match status" value="1"/>
</dbReference>
<evidence type="ECO:0000256" key="2">
    <source>
        <dbReference type="ARBA" id="ARBA00011038"/>
    </source>
</evidence>
<dbReference type="GO" id="GO:0005666">
    <property type="term" value="C:RNA polymerase III complex"/>
    <property type="evidence" value="ECO:0007669"/>
    <property type="project" value="InterPro"/>
</dbReference>
<dbReference type="GO" id="GO:0006383">
    <property type="term" value="P:transcription by RNA polymerase III"/>
    <property type="evidence" value="ECO:0007669"/>
    <property type="project" value="InterPro"/>
</dbReference>
<proteinExistence type="inferred from homology"/>
<organism evidence="6 7">
    <name type="scientific">Polarella glacialis</name>
    <name type="common">Dinoflagellate</name>
    <dbReference type="NCBI Taxonomy" id="89957"/>
    <lineage>
        <taxon>Eukaryota</taxon>
        <taxon>Sar</taxon>
        <taxon>Alveolata</taxon>
        <taxon>Dinophyceae</taxon>
        <taxon>Suessiales</taxon>
        <taxon>Suessiaceae</taxon>
        <taxon>Polarella</taxon>
    </lineage>
</organism>
<keyword evidence="3" id="KW-0240">DNA-directed RNA polymerase</keyword>
<dbReference type="AlphaFoldDB" id="A0A813K9B1"/>
<dbReference type="FunFam" id="1.10.10.10:FF:000116">
    <property type="entry name" value="DNA-directed RNA polymerase III subunit RPC6"/>
    <property type="match status" value="1"/>
</dbReference>
<dbReference type="PANTHER" id="PTHR12780">
    <property type="entry name" value="RNA POLYMERASE III DNA DIRECTED , 39KD SUBUNIT-RELATED"/>
    <property type="match status" value="1"/>
</dbReference>
<dbReference type="GO" id="GO:0005654">
    <property type="term" value="C:nucleoplasm"/>
    <property type="evidence" value="ECO:0007669"/>
    <property type="project" value="UniProtKB-ARBA"/>
</dbReference>
<accession>A0A813K9B1</accession>
<comment type="subcellular location">
    <subcellularLocation>
        <location evidence="1">Nucleus</location>
    </subcellularLocation>
</comment>
<evidence type="ECO:0000313" key="7">
    <source>
        <dbReference type="Proteomes" id="UP000626109"/>
    </source>
</evidence>
<gene>
    <name evidence="6" type="ORF">PGLA2088_LOCUS29523</name>
</gene>
<feature type="non-terminal residue" evidence="6">
    <location>
        <position position="215"/>
    </location>
</feature>
<evidence type="ECO:0000256" key="1">
    <source>
        <dbReference type="ARBA" id="ARBA00004123"/>
    </source>
</evidence>
<dbReference type="Proteomes" id="UP000626109">
    <property type="component" value="Unassembled WGS sequence"/>
</dbReference>
<evidence type="ECO:0000313" key="6">
    <source>
        <dbReference type="EMBL" id="CAE8695740.1"/>
    </source>
</evidence>
<dbReference type="EMBL" id="CAJNNW010028358">
    <property type="protein sequence ID" value="CAE8695740.1"/>
    <property type="molecule type" value="Genomic_DNA"/>
</dbReference>
<dbReference type="InterPro" id="IPR036388">
    <property type="entry name" value="WH-like_DNA-bd_sf"/>
</dbReference>
<evidence type="ECO:0008006" key="8">
    <source>
        <dbReference type="Google" id="ProtNLM"/>
    </source>
</evidence>
<dbReference type="InterPro" id="IPR016049">
    <property type="entry name" value="RNA_pol_Rpc34-like"/>
</dbReference>
<dbReference type="Gene3D" id="1.10.10.10">
    <property type="entry name" value="Winged helix-like DNA-binding domain superfamily/Winged helix DNA-binding domain"/>
    <property type="match status" value="1"/>
</dbReference>
<dbReference type="InterPro" id="IPR036390">
    <property type="entry name" value="WH_DNA-bd_sf"/>
</dbReference>
<name>A0A813K9B1_POLGL</name>
<keyword evidence="4" id="KW-0804">Transcription</keyword>
<reference evidence="6" key="1">
    <citation type="submission" date="2021-02" db="EMBL/GenBank/DDBJ databases">
        <authorList>
            <person name="Dougan E. K."/>
            <person name="Rhodes N."/>
            <person name="Thang M."/>
            <person name="Chan C."/>
        </authorList>
    </citation>
    <scope>NUCLEOTIDE SEQUENCE</scope>
</reference>
<dbReference type="GO" id="GO:0005737">
    <property type="term" value="C:cytoplasm"/>
    <property type="evidence" value="ECO:0007669"/>
    <property type="project" value="UniProtKB-ARBA"/>
</dbReference>
<keyword evidence="5" id="KW-0539">Nucleus</keyword>
<comment type="caution">
    <text evidence="6">The sequence shown here is derived from an EMBL/GenBank/DDBJ whole genome shotgun (WGS) entry which is preliminary data.</text>
</comment>
<sequence>MEMQAVDPNVESFYRFCLERLSTGVTDADLAGAGWTDSSQILRIANTLLGQGRLNLQQLPNGRLIYKAVEPQLAAKFSGLDAHARMVYQFIEKTGDKGAWSKSLKDQTNLQQHTITKATKDLMKKQLIKEVKSVQKGNRKVFMLIDLEPAREVSGGTWYQDGEFNTQWVESLREQCQEFLDSNNGRAVSLPDIHRFVMQQPGPQVPTEDDISSIM</sequence>
<evidence type="ECO:0000256" key="3">
    <source>
        <dbReference type="ARBA" id="ARBA00022478"/>
    </source>
</evidence>
<evidence type="ECO:0000256" key="4">
    <source>
        <dbReference type="ARBA" id="ARBA00023163"/>
    </source>
</evidence>
<dbReference type="InterPro" id="IPR007832">
    <property type="entry name" value="RNA_pol_Rpc34"/>
</dbReference>
<protein>
    <recommendedName>
        <fullName evidence="8">DNA-directed RNA polymerase III subunit RPC6</fullName>
    </recommendedName>
</protein>
<evidence type="ECO:0000256" key="5">
    <source>
        <dbReference type="ARBA" id="ARBA00023242"/>
    </source>
</evidence>
<comment type="similarity">
    <text evidence="2">Belongs to the eukaryotic RPC34/RPC39 RNA polymerase subunit family.</text>
</comment>
<dbReference type="SUPFAM" id="SSF46785">
    <property type="entry name" value="Winged helix' DNA-binding domain"/>
    <property type="match status" value="1"/>
</dbReference>